<sequence>MNRLDVLRGPHPAVDHNARTIAALAANPGCDRRAVFDAAGVDKRAIARHLGHPAPFGQSVFAITRARAFEKLVKADGCAELLRLLRELFGLDVGEVTYVDVAETGEPGHAARHARTRELLRGAARAAADGRAAGVLVDHPLLRLDVGGTEVHLEPDVIALQAGGRFHVIAIKSFAIIDGRAEPAQVAAAARQAAVYVHALRTLLAAEGADPALVAHNVVLVCPKDFANTPTATFVDVRQQLAVLARQLARLTRIDRILDRLPPDLTFDLRPGPDGTPTRPADDLARAVRQVPARFAPECLSTCDMAYFCRAEAREQAATDLLGRAVRDALGGLATIPEVLGLAEGAREPAEDEAEIADRLRLVHRFYAEALDAAAKEVAVA</sequence>
<reference evidence="1 2" key="1">
    <citation type="submission" date="2019-06" db="EMBL/GenBank/DDBJ databases">
        <title>Sequencing the genomes of 1000 actinobacteria strains.</title>
        <authorList>
            <person name="Klenk H.-P."/>
        </authorList>
    </citation>
    <scope>NUCLEOTIDE SEQUENCE [LARGE SCALE GENOMIC DNA]</scope>
    <source>
        <strain evidence="1 2">DSM 43186</strain>
    </source>
</reference>
<accession>A0A543ITC6</accession>
<dbReference type="EMBL" id="VFPQ01000001">
    <property type="protein sequence ID" value="TQM73834.1"/>
    <property type="molecule type" value="Genomic_DNA"/>
</dbReference>
<keyword evidence="2" id="KW-1185">Reference proteome</keyword>
<name>A0A543ITC6_9ACTN</name>
<dbReference type="Proteomes" id="UP000319213">
    <property type="component" value="Unassembled WGS sequence"/>
</dbReference>
<dbReference type="AlphaFoldDB" id="A0A543ITC6"/>
<evidence type="ECO:0000313" key="2">
    <source>
        <dbReference type="Proteomes" id="UP000319213"/>
    </source>
</evidence>
<comment type="caution">
    <text evidence="1">The sequence shown here is derived from an EMBL/GenBank/DDBJ whole genome shotgun (WGS) entry which is preliminary data.</text>
</comment>
<protein>
    <recommendedName>
        <fullName evidence="3">Secreted protein</fullName>
    </recommendedName>
</protein>
<evidence type="ECO:0008006" key="3">
    <source>
        <dbReference type="Google" id="ProtNLM"/>
    </source>
</evidence>
<dbReference type="RefSeq" id="WP_142258095.1">
    <property type="nucleotide sequence ID" value="NZ_BMPV01000004.1"/>
</dbReference>
<gene>
    <name evidence="1" type="ORF">FHX40_0489</name>
</gene>
<evidence type="ECO:0000313" key="1">
    <source>
        <dbReference type="EMBL" id="TQM73834.1"/>
    </source>
</evidence>
<proteinExistence type="predicted"/>
<dbReference type="OrthoDB" id="3366489at2"/>
<organism evidence="1 2">
    <name type="scientific">Thermopolyspora flexuosa</name>
    <dbReference type="NCBI Taxonomy" id="103836"/>
    <lineage>
        <taxon>Bacteria</taxon>
        <taxon>Bacillati</taxon>
        <taxon>Actinomycetota</taxon>
        <taxon>Actinomycetes</taxon>
        <taxon>Streptosporangiales</taxon>
        <taxon>Streptosporangiaceae</taxon>
        <taxon>Thermopolyspora</taxon>
    </lineage>
</organism>